<feature type="region of interest" description="Disordered" evidence="5">
    <location>
        <begin position="1"/>
        <end position="22"/>
    </location>
</feature>
<feature type="transmembrane region" description="Helical" evidence="6">
    <location>
        <begin position="241"/>
        <end position="260"/>
    </location>
</feature>
<reference evidence="8" key="2">
    <citation type="journal article" date="2023" name="IMA Fungus">
        <title>Comparative genomic study of the Penicillium genus elucidates a diverse pangenome and 15 lateral gene transfer events.</title>
        <authorList>
            <person name="Petersen C."/>
            <person name="Sorensen T."/>
            <person name="Nielsen M.R."/>
            <person name="Sondergaard T.E."/>
            <person name="Sorensen J.L."/>
            <person name="Fitzpatrick D.A."/>
            <person name="Frisvad J.C."/>
            <person name="Nielsen K.L."/>
        </authorList>
    </citation>
    <scope>NUCLEOTIDE SEQUENCE</scope>
    <source>
        <strain evidence="8">IBT 34128</strain>
    </source>
</reference>
<feature type="transmembrane region" description="Helical" evidence="6">
    <location>
        <begin position="88"/>
        <end position="110"/>
    </location>
</feature>
<comment type="caution">
    <text evidence="8">The sequence shown here is derived from an EMBL/GenBank/DDBJ whole genome shotgun (WGS) entry which is preliminary data.</text>
</comment>
<evidence type="ECO:0000256" key="2">
    <source>
        <dbReference type="ARBA" id="ARBA00022692"/>
    </source>
</evidence>
<proteinExistence type="predicted"/>
<dbReference type="PROSITE" id="PS50850">
    <property type="entry name" value="MFS"/>
    <property type="match status" value="1"/>
</dbReference>
<dbReference type="Proteomes" id="UP001141434">
    <property type="component" value="Unassembled WGS sequence"/>
</dbReference>
<organism evidence="8 9">
    <name type="scientific">Penicillium alfredii</name>
    <dbReference type="NCBI Taxonomy" id="1506179"/>
    <lineage>
        <taxon>Eukaryota</taxon>
        <taxon>Fungi</taxon>
        <taxon>Dikarya</taxon>
        <taxon>Ascomycota</taxon>
        <taxon>Pezizomycotina</taxon>
        <taxon>Eurotiomycetes</taxon>
        <taxon>Eurotiomycetidae</taxon>
        <taxon>Eurotiales</taxon>
        <taxon>Aspergillaceae</taxon>
        <taxon>Penicillium</taxon>
    </lineage>
</organism>
<evidence type="ECO:0000256" key="6">
    <source>
        <dbReference type="SAM" id="Phobius"/>
    </source>
</evidence>
<dbReference type="PANTHER" id="PTHR23502">
    <property type="entry name" value="MAJOR FACILITATOR SUPERFAMILY"/>
    <property type="match status" value="1"/>
</dbReference>
<feature type="compositionally biased region" description="Polar residues" evidence="5">
    <location>
        <begin position="1"/>
        <end position="13"/>
    </location>
</feature>
<sequence length="518" mass="57231">MPSMELQPSSSPTAEVEGAPATKADIDLVESAEAGQPSTYAESVATRLPKAHRDYLLERHGTYELDPIPGMDPADPYNWPEWKKMSNLILVAFHACMGTFTAAAIIPAYADIAKELNVNLQKASYLTSLQIAILGGAPLFWKPLSNRFGRRPIFLLSLICSLVCNIGCAKSTTYASVAACRALVAFFISPASAIGSAVVMETTFKKDRARYMGVWTLMVTLGVPIGPFIFGFVTYRAGYQWIYWILAMINGAQFILYLLLGPETRYVGSGAEYQGSSWKTQYLSLRRIDPTPLTWYEFVRPLTMVRHPSIMIPACAYSMVFLFGSILATVEVPQLLQEKFELNSEQLGLQFLGVIIGSVIGEQMGGVLSDFWMSRRARRLEHKPEPEYRLWLSYFGFALTIIGMIVFLVCTQESPSGHWNVSPIIGTAIGAVGNQLVTTVMMTYAVDCYPQEAASVGVFITFVRQIWGFIGPFWFSPMFENVGVASSSGVGSALVIAVSVIPTIFLHGKGRTWRLREE</sequence>
<dbReference type="GO" id="GO:0022857">
    <property type="term" value="F:transmembrane transporter activity"/>
    <property type="evidence" value="ECO:0007669"/>
    <property type="project" value="InterPro"/>
</dbReference>
<evidence type="ECO:0000313" key="9">
    <source>
        <dbReference type="Proteomes" id="UP001141434"/>
    </source>
</evidence>
<feature type="transmembrane region" description="Helical" evidence="6">
    <location>
        <begin position="421"/>
        <end position="446"/>
    </location>
</feature>
<evidence type="ECO:0000256" key="1">
    <source>
        <dbReference type="ARBA" id="ARBA00004141"/>
    </source>
</evidence>
<feature type="domain" description="Major facilitator superfamily (MFS) profile" evidence="7">
    <location>
        <begin position="87"/>
        <end position="511"/>
    </location>
</feature>
<dbReference type="Gene3D" id="1.20.1250.20">
    <property type="entry name" value="MFS general substrate transporter like domains"/>
    <property type="match status" value="1"/>
</dbReference>
<feature type="transmembrane region" description="Helical" evidence="6">
    <location>
        <begin position="390"/>
        <end position="409"/>
    </location>
</feature>
<feature type="transmembrane region" description="Helical" evidence="6">
    <location>
        <begin position="153"/>
        <end position="176"/>
    </location>
</feature>
<dbReference type="AlphaFoldDB" id="A0A9W9KR95"/>
<dbReference type="Pfam" id="PF07690">
    <property type="entry name" value="MFS_1"/>
    <property type="match status" value="1"/>
</dbReference>
<name>A0A9W9KR95_9EURO</name>
<evidence type="ECO:0000256" key="4">
    <source>
        <dbReference type="ARBA" id="ARBA00023136"/>
    </source>
</evidence>
<feature type="transmembrane region" description="Helical" evidence="6">
    <location>
        <begin position="487"/>
        <end position="506"/>
    </location>
</feature>
<evidence type="ECO:0000256" key="3">
    <source>
        <dbReference type="ARBA" id="ARBA00022989"/>
    </source>
</evidence>
<dbReference type="GO" id="GO:0005886">
    <property type="term" value="C:plasma membrane"/>
    <property type="evidence" value="ECO:0007669"/>
    <property type="project" value="TreeGrafter"/>
</dbReference>
<keyword evidence="2 6" id="KW-0812">Transmembrane</keyword>
<evidence type="ECO:0000259" key="7">
    <source>
        <dbReference type="PROSITE" id="PS50850"/>
    </source>
</evidence>
<feature type="transmembrane region" description="Helical" evidence="6">
    <location>
        <begin position="310"/>
        <end position="330"/>
    </location>
</feature>
<accession>A0A9W9KR95</accession>
<reference evidence="8" key="1">
    <citation type="submission" date="2022-11" db="EMBL/GenBank/DDBJ databases">
        <authorList>
            <person name="Petersen C."/>
        </authorList>
    </citation>
    <scope>NUCLEOTIDE SEQUENCE</scope>
    <source>
        <strain evidence="8">IBT 34128</strain>
    </source>
</reference>
<evidence type="ECO:0000256" key="5">
    <source>
        <dbReference type="SAM" id="MobiDB-lite"/>
    </source>
</evidence>
<gene>
    <name evidence="8" type="ORF">NUU61_001049</name>
</gene>
<dbReference type="OrthoDB" id="2585655at2759"/>
<dbReference type="PANTHER" id="PTHR23502:SF177">
    <property type="entry name" value="MAJOR FACILITATOR SUPERFAMILY (MFS) PROFILE DOMAIN-CONTAINING PROTEIN"/>
    <property type="match status" value="1"/>
</dbReference>
<dbReference type="GeneID" id="81390799"/>
<comment type="subcellular location">
    <subcellularLocation>
        <location evidence="1">Membrane</location>
        <topology evidence="1">Multi-pass membrane protein</topology>
    </subcellularLocation>
</comment>
<feature type="transmembrane region" description="Helical" evidence="6">
    <location>
        <begin position="453"/>
        <end position="475"/>
    </location>
</feature>
<feature type="transmembrane region" description="Helical" evidence="6">
    <location>
        <begin position="212"/>
        <end position="235"/>
    </location>
</feature>
<dbReference type="InterPro" id="IPR036259">
    <property type="entry name" value="MFS_trans_sf"/>
</dbReference>
<dbReference type="EMBL" id="JAPMSZ010000001">
    <property type="protein sequence ID" value="KAJ5115290.1"/>
    <property type="molecule type" value="Genomic_DNA"/>
</dbReference>
<feature type="transmembrane region" description="Helical" evidence="6">
    <location>
        <begin position="182"/>
        <end position="200"/>
    </location>
</feature>
<protein>
    <submittedName>
        <fullName evidence="8">Major facilitator superfamily domain general substrate transporter</fullName>
    </submittedName>
</protein>
<feature type="transmembrane region" description="Helical" evidence="6">
    <location>
        <begin position="122"/>
        <end position="141"/>
    </location>
</feature>
<dbReference type="SUPFAM" id="SSF103473">
    <property type="entry name" value="MFS general substrate transporter"/>
    <property type="match status" value="1"/>
</dbReference>
<dbReference type="InterPro" id="IPR011701">
    <property type="entry name" value="MFS"/>
</dbReference>
<feature type="transmembrane region" description="Helical" evidence="6">
    <location>
        <begin position="350"/>
        <end position="369"/>
    </location>
</feature>
<evidence type="ECO:0000313" key="8">
    <source>
        <dbReference type="EMBL" id="KAJ5115290.1"/>
    </source>
</evidence>
<dbReference type="FunFam" id="1.20.1250.20:FF:000318">
    <property type="entry name" value="MFS multidrug transporter, putative"/>
    <property type="match status" value="1"/>
</dbReference>
<keyword evidence="9" id="KW-1185">Reference proteome</keyword>
<keyword evidence="4 6" id="KW-0472">Membrane</keyword>
<dbReference type="RefSeq" id="XP_056516481.1">
    <property type="nucleotide sequence ID" value="XM_056651631.1"/>
</dbReference>
<keyword evidence="3 6" id="KW-1133">Transmembrane helix</keyword>
<dbReference type="InterPro" id="IPR020846">
    <property type="entry name" value="MFS_dom"/>
</dbReference>